<dbReference type="AlphaFoldDB" id="A0A9X2L0L9"/>
<protein>
    <submittedName>
        <fullName evidence="1">CDP-glycerol glycerophosphotransferase family protein</fullName>
    </submittedName>
</protein>
<dbReference type="EMBL" id="JANDBC010000001">
    <property type="protein sequence ID" value="MCP9290168.1"/>
    <property type="molecule type" value="Genomic_DNA"/>
</dbReference>
<sequence length="391" mass="46049">MKVLIYATTFGADLLSFTKYLTEETDSEVKVLLEDAEKFKQEGIFEFWDIDVELYDSNKMTLIRGIKGFDPDITIMDNNIPLRKLSPKALILWHGYGWKGPNDEEEFKWLHRNIRLTWGTMKEPNPDIKWASFGKVDFKHRTEVSGFHPENCINLGSASHDYLQKDVLKEELQPYYPFDVVNRKTVLIAPTWHYGEVFSHWGDEDKLFNRLLTDLNEKQVNVILRLHDSYRFEHHYLEFLQSLETKYDNIVLKFKDHHPDNFLDLQVADVLVTNFSSIANLFYATHRPTVHVYPVKSKDESFMWLNKTLFGIRKKKVDSIKFIWKYDPEENGGMLARNFDAMMDQIQKGLEEPDCCAEKAQQYLDKHMLSADGKNCERIWNTIKDLVEDEN</sequence>
<dbReference type="SUPFAM" id="SSF53756">
    <property type="entry name" value="UDP-Glycosyltransferase/glycogen phosphorylase"/>
    <property type="match status" value="1"/>
</dbReference>
<dbReference type="RefSeq" id="WP_255132003.1">
    <property type="nucleotide sequence ID" value="NZ_JANDBC010000001.1"/>
</dbReference>
<evidence type="ECO:0000313" key="2">
    <source>
        <dbReference type="Proteomes" id="UP001139125"/>
    </source>
</evidence>
<dbReference type="GO" id="GO:0047355">
    <property type="term" value="F:CDP-glycerol glycerophosphotransferase activity"/>
    <property type="evidence" value="ECO:0007669"/>
    <property type="project" value="InterPro"/>
</dbReference>
<reference evidence="1" key="1">
    <citation type="submission" date="2022-06" db="EMBL/GenBank/DDBJ databases">
        <title>Gracilimonas sp. CAU 1638 isolated from sea sediment.</title>
        <authorList>
            <person name="Kim W."/>
        </authorList>
    </citation>
    <scope>NUCLEOTIDE SEQUENCE</scope>
    <source>
        <strain evidence="1">CAU 1638</strain>
    </source>
</reference>
<dbReference type="GO" id="GO:0016020">
    <property type="term" value="C:membrane"/>
    <property type="evidence" value="ECO:0007669"/>
    <property type="project" value="InterPro"/>
</dbReference>
<dbReference type="Proteomes" id="UP001139125">
    <property type="component" value="Unassembled WGS sequence"/>
</dbReference>
<dbReference type="Gene3D" id="3.40.50.12580">
    <property type="match status" value="1"/>
</dbReference>
<name>A0A9X2L0L9_9BACT</name>
<evidence type="ECO:0000313" key="1">
    <source>
        <dbReference type="EMBL" id="MCP9290168.1"/>
    </source>
</evidence>
<accession>A0A9X2L0L9</accession>
<gene>
    <name evidence="1" type="ORF">NM125_01080</name>
</gene>
<dbReference type="InterPro" id="IPR007554">
    <property type="entry name" value="Glycerophosphate_synth"/>
</dbReference>
<keyword evidence="2" id="KW-1185">Reference proteome</keyword>
<organism evidence="1 2">
    <name type="scientific">Gracilimonas sediminicola</name>
    <dbReference type="NCBI Taxonomy" id="2952158"/>
    <lineage>
        <taxon>Bacteria</taxon>
        <taxon>Pseudomonadati</taxon>
        <taxon>Balneolota</taxon>
        <taxon>Balneolia</taxon>
        <taxon>Balneolales</taxon>
        <taxon>Balneolaceae</taxon>
        <taxon>Gracilimonas</taxon>
    </lineage>
</organism>
<comment type="caution">
    <text evidence="1">The sequence shown here is derived from an EMBL/GenBank/DDBJ whole genome shotgun (WGS) entry which is preliminary data.</text>
</comment>
<dbReference type="Pfam" id="PF04464">
    <property type="entry name" value="Glyphos_transf"/>
    <property type="match status" value="1"/>
</dbReference>
<proteinExistence type="predicted"/>
<dbReference type="InterPro" id="IPR043148">
    <property type="entry name" value="TagF_C"/>
</dbReference>